<evidence type="ECO:0000256" key="6">
    <source>
        <dbReference type="ARBA" id="ARBA00021844"/>
    </source>
</evidence>
<dbReference type="GO" id="GO:0005886">
    <property type="term" value="C:plasma membrane"/>
    <property type="evidence" value="ECO:0007669"/>
    <property type="project" value="UniProtKB-SubCell"/>
</dbReference>
<keyword evidence="7 15" id="KW-1003">Cell membrane</keyword>
<dbReference type="RefSeq" id="WP_284377912.1">
    <property type="nucleotide sequence ID" value="NZ_BSNM01000002.1"/>
</dbReference>
<keyword evidence="8 15" id="KW-0997">Cell inner membrane</keyword>
<comment type="caution">
    <text evidence="16">The sequence shown here is derived from an EMBL/GenBank/DDBJ whole genome shotgun (WGS) entry which is preliminary data.</text>
</comment>
<evidence type="ECO:0000256" key="11">
    <source>
        <dbReference type="ARBA" id="ARBA00022916"/>
    </source>
</evidence>
<protein>
    <recommendedName>
        <fullName evidence="6 15">Cyclic di-GMP-binding protein</fullName>
    </recommendedName>
    <alternativeName>
        <fullName evidence="14 15">Cellulose synthase regulatory subunit</fullName>
    </alternativeName>
</protein>
<dbReference type="GO" id="GO:0030244">
    <property type="term" value="P:cellulose biosynthetic process"/>
    <property type="evidence" value="ECO:0007669"/>
    <property type="project" value="UniProtKB-KW"/>
</dbReference>
<reference evidence="16" key="2">
    <citation type="submission" date="2023-01" db="EMBL/GenBank/DDBJ databases">
        <title>Draft genome sequence of Litoribrevibacter albus strain NBRC 110071.</title>
        <authorList>
            <person name="Sun Q."/>
            <person name="Mori K."/>
        </authorList>
    </citation>
    <scope>NUCLEOTIDE SEQUENCE</scope>
    <source>
        <strain evidence="16">NBRC 110071</strain>
    </source>
</reference>
<sequence length="734" mass="82905">MRSSSLQIFIFAIFSVFSFNAFAIKQVIPLKDITKVDTVQLKCIASEYEVMLPIPERWEVKKASLEFGYYNSAALLKRTSQMVIGLNGVPLSQIKLDPQAPEGYAEVDLPPLLLENDYNSFRIAVSQHYATECELPCMPELWTKVMMNEAKLNIEYELKPVPLKLSAVSNFLFDPKSFPTGNVHIIGSETPEDDFLTVLSMTTSGISLRYDYRKTYFSYGQTIQQGKDNVLLGNYEQVNKLLSKYELSMEGDGPAIKVFHLPNRYKNTQRAEDEAEWLVTQDPTYALLVIVGDNIKDLKLAAETVDIMSIPFPHSQSMQVKEFHMPEIALYSGKQILLTDKEYPFKKLQYSTRTFRGFNSSPADIVFRVPSDFMVKPNEYVELSLDIAYGAALRIDSALNILLNGHHVGAIHLDDSSGSIITGYKLRLPTHLFRGGLNQLSFSATLTPFVTENCSYVQSENLFLTLFDSSTILFPEMPHRVEMPNLGLFFVNGFPYTRWPDGYESQVYLTSNSNLSISSALNLVGLLTQKNGYPLFGLEFTTQTPTDYKGELIVMGTIENIPPLYFQNSPLKIGEEHQVPYPVFESWDQKQALAYSRQVSDVGDEQGIIFQTASPYQEGRTMTVYTSKKEEGVSNLARAILEPTVQTAAIGDLVFVDYIYNEYSHQLFGNGLDYQVVALSAGDTYMTGKAGMISKPDYYLTKDQRIYWAALIGGLIVLSAFIYFILRRRHQQRS</sequence>
<evidence type="ECO:0000256" key="14">
    <source>
        <dbReference type="ARBA" id="ARBA00033444"/>
    </source>
</evidence>
<comment type="subunit">
    <text evidence="5 15">Tightly associated with the cellulose synthase catalytic subunit.</text>
</comment>
<name>A0AA37S5V2_9GAMM</name>
<dbReference type="Pfam" id="PF03170">
    <property type="entry name" value="BcsB"/>
    <property type="match status" value="1"/>
</dbReference>
<evidence type="ECO:0000256" key="5">
    <source>
        <dbReference type="ARBA" id="ARBA00011437"/>
    </source>
</evidence>
<keyword evidence="12 15" id="KW-1133">Transmembrane helix</keyword>
<evidence type="ECO:0000313" key="16">
    <source>
        <dbReference type="EMBL" id="GLQ29811.1"/>
    </source>
</evidence>
<dbReference type="InterPro" id="IPR003920">
    <property type="entry name" value="Cell_synth_B"/>
</dbReference>
<evidence type="ECO:0000256" key="13">
    <source>
        <dbReference type="ARBA" id="ARBA00023136"/>
    </source>
</evidence>
<comment type="similarity">
    <text evidence="4 15">Belongs to the AcsB/BcsB family.</text>
</comment>
<evidence type="ECO:0000256" key="9">
    <source>
        <dbReference type="ARBA" id="ARBA00022636"/>
    </source>
</evidence>
<keyword evidence="11 15" id="KW-0135">Cellulose biosynthesis</keyword>
<keyword evidence="10 15" id="KW-0812">Transmembrane</keyword>
<dbReference type="EMBL" id="BSNM01000002">
    <property type="protein sequence ID" value="GLQ29811.1"/>
    <property type="molecule type" value="Genomic_DNA"/>
</dbReference>
<evidence type="ECO:0000256" key="4">
    <source>
        <dbReference type="ARBA" id="ARBA00010714"/>
    </source>
</evidence>
<dbReference type="GO" id="GO:0006011">
    <property type="term" value="P:UDP-alpha-D-glucose metabolic process"/>
    <property type="evidence" value="ECO:0007669"/>
    <property type="project" value="InterPro"/>
</dbReference>
<gene>
    <name evidence="16" type="ORF">GCM10007876_02890</name>
</gene>
<dbReference type="Gene3D" id="2.60.120.260">
    <property type="entry name" value="Galactose-binding domain-like"/>
    <property type="match status" value="2"/>
</dbReference>
<comment type="pathway">
    <text evidence="3 15">Glycan metabolism; bacterial cellulose biosynthesis.</text>
</comment>
<dbReference type="PANTHER" id="PTHR39083:SF1">
    <property type="entry name" value="CYCLIC DI-GMP-BINDING PROTEIN"/>
    <property type="match status" value="1"/>
</dbReference>
<keyword evidence="13 15" id="KW-0472">Membrane</keyword>
<dbReference type="PANTHER" id="PTHR39083">
    <property type="entry name" value="CYCLIC DI-GMP-BINDING PROTEIN"/>
    <property type="match status" value="1"/>
</dbReference>
<reference evidence="16" key="1">
    <citation type="journal article" date="2014" name="Int. J. Syst. Evol. Microbiol.">
        <title>Complete genome sequence of Corynebacterium casei LMG S-19264T (=DSM 44701T), isolated from a smear-ripened cheese.</title>
        <authorList>
            <consortium name="US DOE Joint Genome Institute (JGI-PGF)"/>
            <person name="Walter F."/>
            <person name="Albersmeier A."/>
            <person name="Kalinowski J."/>
            <person name="Ruckert C."/>
        </authorList>
    </citation>
    <scope>NUCLEOTIDE SEQUENCE</scope>
    <source>
        <strain evidence="16">NBRC 110071</strain>
    </source>
</reference>
<evidence type="ECO:0000256" key="1">
    <source>
        <dbReference type="ARBA" id="ARBA00002057"/>
    </source>
</evidence>
<comment type="function">
    <text evidence="1 15">Binds the cellulose synthase activator, bis-(3'-5') cyclic diguanylic acid (c-di-GMP).</text>
</comment>
<evidence type="ECO:0000256" key="2">
    <source>
        <dbReference type="ARBA" id="ARBA00004377"/>
    </source>
</evidence>
<accession>A0AA37S5V2</accession>
<dbReference type="AlphaFoldDB" id="A0AA37S5V2"/>
<proteinExistence type="inferred from homology"/>
<dbReference type="Proteomes" id="UP001161389">
    <property type="component" value="Unassembled WGS sequence"/>
</dbReference>
<keyword evidence="9 15" id="KW-0973">c-di-GMP</keyword>
<organism evidence="16 17">
    <name type="scientific">Litoribrevibacter albus</name>
    <dbReference type="NCBI Taxonomy" id="1473156"/>
    <lineage>
        <taxon>Bacteria</taxon>
        <taxon>Pseudomonadati</taxon>
        <taxon>Pseudomonadota</taxon>
        <taxon>Gammaproteobacteria</taxon>
        <taxon>Oceanospirillales</taxon>
        <taxon>Oceanospirillaceae</taxon>
        <taxon>Litoribrevibacter</taxon>
    </lineage>
</organism>
<comment type="subcellular location">
    <subcellularLocation>
        <location evidence="2">Cell inner membrane</location>
        <topology evidence="2">Single-pass membrane protein</topology>
    </subcellularLocation>
</comment>
<evidence type="ECO:0000256" key="10">
    <source>
        <dbReference type="ARBA" id="ARBA00022692"/>
    </source>
</evidence>
<dbReference type="PRINTS" id="PR01440">
    <property type="entry name" value="CELLSNTHASEB"/>
</dbReference>
<evidence type="ECO:0000256" key="3">
    <source>
        <dbReference type="ARBA" id="ARBA00005186"/>
    </source>
</evidence>
<feature type="transmembrane region" description="Helical" evidence="15">
    <location>
        <begin position="706"/>
        <end position="726"/>
    </location>
</feature>
<dbReference type="InterPro" id="IPR018513">
    <property type="entry name" value="Cell_synthase_bac"/>
</dbReference>
<keyword evidence="17" id="KW-1185">Reference proteome</keyword>
<evidence type="ECO:0000256" key="8">
    <source>
        <dbReference type="ARBA" id="ARBA00022519"/>
    </source>
</evidence>
<evidence type="ECO:0000256" key="7">
    <source>
        <dbReference type="ARBA" id="ARBA00022475"/>
    </source>
</evidence>
<evidence type="ECO:0000313" key="17">
    <source>
        <dbReference type="Proteomes" id="UP001161389"/>
    </source>
</evidence>
<evidence type="ECO:0000256" key="12">
    <source>
        <dbReference type="ARBA" id="ARBA00022989"/>
    </source>
</evidence>
<evidence type="ECO:0000256" key="15">
    <source>
        <dbReference type="RuleBase" id="RU365021"/>
    </source>
</evidence>